<dbReference type="GO" id="GO:0005886">
    <property type="term" value="C:plasma membrane"/>
    <property type="evidence" value="ECO:0007669"/>
    <property type="project" value="UniProtKB-SubCell"/>
</dbReference>
<comment type="caution">
    <text evidence="14">The sequence shown here is derived from an EMBL/GenBank/DDBJ whole genome shotgun (WGS) entry which is preliminary data.</text>
</comment>
<keyword evidence="11 12" id="KW-0472">Membrane</keyword>
<keyword evidence="7 12" id="KW-0479">Metal-binding</keyword>
<evidence type="ECO:0000313" key="15">
    <source>
        <dbReference type="Proteomes" id="UP001165124"/>
    </source>
</evidence>
<dbReference type="GO" id="GO:0019646">
    <property type="term" value="P:aerobic electron transport chain"/>
    <property type="evidence" value="ECO:0007669"/>
    <property type="project" value="InterPro"/>
</dbReference>
<evidence type="ECO:0000313" key="14">
    <source>
        <dbReference type="EMBL" id="GLW65350.1"/>
    </source>
</evidence>
<feature type="transmembrane region" description="Helical" evidence="12">
    <location>
        <begin position="342"/>
        <end position="363"/>
    </location>
</feature>
<evidence type="ECO:0000256" key="13">
    <source>
        <dbReference type="SAM" id="MobiDB-lite"/>
    </source>
</evidence>
<evidence type="ECO:0000256" key="11">
    <source>
        <dbReference type="ARBA" id="ARBA00023136"/>
    </source>
</evidence>
<keyword evidence="8 12" id="KW-0249">Electron transport</keyword>
<dbReference type="GO" id="GO:0070069">
    <property type="term" value="C:cytochrome complex"/>
    <property type="evidence" value="ECO:0007669"/>
    <property type="project" value="UniProtKB-UniRule"/>
</dbReference>
<dbReference type="GO" id="GO:0046872">
    <property type="term" value="F:metal ion binding"/>
    <property type="evidence" value="ECO:0007669"/>
    <property type="project" value="UniProtKB-UniRule"/>
</dbReference>
<feature type="transmembrane region" description="Helical" evidence="12">
    <location>
        <begin position="143"/>
        <end position="167"/>
    </location>
</feature>
<dbReference type="GO" id="GO:0020037">
    <property type="term" value="F:heme binding"/>
    <property type="evidence" value="ECO:0007669"/>
    <property type="project" value="TreeGrafter"/>
</dbReference>
<feature type="region of interest" description="Disordered" evidence="13">
    <location>
        <begin position="457"/>
        <end position="500"/>
    </location>
</feature>
<evidence type="ECO:0000256" key="12">
    <source>
        <dbReference type="PIRNR" id="PIRNR006446"/>
    </source>
</evidence>
<dbReference type="EMBL" id="BSRZ01000008">
    <property type="protein sequence ID" value="GLW65350.1"/>
    <property type="molecule type" value="Genomic_DNA"/>
</dbReference>
<dbReference type="RefSeq" id="WP_227023195.1">
    <property type="nucleotide sequence ID" value="NZ_BSRZ01000008.1"/>
</dbReference>
<dbReference type="PANTHER" id="PTHR30365:SF14">
    <property type="entry name" value="CYTOCHROME BD MENAQUINOL OXIDASE SUBUNIT I-RELATED"/>
    <property type="match status" value="1"/>
</dbReference>
<accession>A0A9W6PVT6</accession>
<name>A0A9W6PVT6_9ACTN</name>
<evidence type="ECO:0000256" key="9">
    <source>
        <dbReference type="ARBA" id="ARBA00022989"/>
    </source>
</evidence>
<dbReference type="Pfam" id="PF01654">
    <property type="entry name" value="Cyt_bd_oxida_I"/>
    <property type="match status" value="1"/>
</dbReference>
<keyword evidence="3 12" id="KW-0813">Transport</keyword>
<feature type="transmembrane region" description="Helical" evidence="12">
    <location>
        <begin position="104"/>
        <end position="131"/>
    </location>
</feature>
<keyword evidence="15" id="KW-1185">Reference proteome</keyword>
<feature type="transmembrane region" description="Helical" evidence="12">
    <location>
        <begin position="429"/>
        <end position="449"/>
    </location>
</feature>
<evidence type="ECO:0000256" key="7">
    <source>
        <dbReference type="ARBA" id="ARBA00022723"/>
    </source>
</evidence>
<sequence>MSSLALLAENATSAGAATPADFMAARQQMAFTLGFHIILASIGIGLPAITLLAEWRSLRTGDPVYAELARRWMKAAGVLFAVGAVSGTVLSFEMGTLWPGFMDAYGQVFGAAFALEGIAFFIEAIFMGVYLYGWDRLSPRAHFLTGVPVVIGGLLSASFVVSVNAWMNQPRGFRLVEAPDGSGTGRMQEVTDVDPLAAMFNPALPTQAVHLVLASLMVCGFIVASVYAVALLRDARAGRVDRYHRLGFAIPFTLGAVCAPLQVLVGDWAARFVADNQPVKFAAMEGIEHTEAGVPFRFAVLEIPNALSLMLKFDAHATLRGLDSFPEDVRPPAEVVRTSFELMVAIGVALLALSAWWAAAWWLRRRSGGARAELPWKPWFLRLAAASGAAASIAMLAGWTTTEVGRQPWIVYGVMRTEEAVNPNPGLRYGLYIVLVVYAVLAAATISVLRRMRRRPVPAAADGPPAGPGGTSAADRGAAAPSDGAARRETVGAGERSSGR</sequence>
<dbReference type="Proteomes" id="UP001165124">
    <property type="component" value="Unassembled WGS sequence"/>
</dbReference>
<dbReference type="AlphaFoldDB" id="A0A9W6PVT6"/>
<evidence type="ECO:0000256" key="6">
    <source>
        <dbReference type="ARBA" id="ARBA00022692"/>
    </source>
</evidence>
<reference evidence="14" key="1">
    <citation type="submission" date="2023-02" db="EMBL/GenBank/DDBJ databases">
        <title>Actinomadura rubrobrunea NBRC 14622.</title>
        <authorList>
            <person name="Ichikawa N."/>
            <person name="Sato H."/>
            <person name="Tonouchi N."/>
        </authorList>
    </citation>
    <scope>NUCLEOTIDE SEQUENCE</scope>
    <source>
        <strain evidence="14">NBRC 14622</strain>
    </source>
</reference>
<feature type="transmembrane region" description="Helical" evidence="12">
    <location>
        <begin position="243"/>
        <end position="265"/>
    </location>
</feature>
<comment type="subcellular location">
    <subcellularLocation>
        <location evidence="1">Cell membrane</location>
        <topology evidence="1">Multi-pass membrane protein</topology>
    </subcellularLocation>
</comment>
<evidence type="ECO:0000256" key="5">
    <source>
        <dbReference type="ARBA" id="ARBA00022617"/>
    </source>
</evidence>
<evidence type="ECO:0000256" key="1">
    <source>
        <dbReference type="ARBA" id="ARBA00004651"/>
    </source>
</evidence>
<keyword evidence="9 12" id="KW-1133">Transmembrane helix</keyword>
<proteinExistence type="inferred from homology"/>
<dbReference type="PIRSF" id="PIRSF006446">
    <property type="entry name" value="Cyt_quinol_oxidase_1"/>
    <property type="match status" value="1"/>
</dbReference>
<dbReference type="GO" id="GO:0016682">
    <property type="term" value="F:oxidoreductase activity, acting on diphenols and related substances as donors, oxygen as acceptor"/>
    <property type="evidence" value="ECO:0007669"/>
    <property type="project" value="TreeGrafter"/>
</dbReference>
<keyword evidence="10 12" id="KW-0408">Iron</keyword>
<organism evidence="14 15">
    <name type="scientific">Actinomadura rubrobrunea</name>
    <dbReference type="NCBI Taxonomy" id="115335"/>
    <lineage>
        <taxon>Bacteria</taxon>
        <taxon>Bacillati</taxon>
        <taxon>Actinomycetota</taxon>
        <taxon>Actinomycetes</taxon>
        <taxon>Streptosporangiales</taxon>
        <taxon>Thermomonosporaceae</taxon>
        <taxon>Actinomadura</taxon>
    </lineage>
</organism>
<evidence type="ECO:0000256" key="2">
    <source>
        <dbReference type="ARBA" id="ARBA00009819"/>
    </source>
</evidence>
<comment type="similarity">
    <text evidence="2 12">Belongs to the cytochrome ubiquinol oxidase subunit 1 family.</text>
</comment>
<feature type="transmembrane region" description="Helical" evidence="12">
    <location>
        <begin position="32"/>
        <end position="52"/>
    </location>
</feature>
<evidence type="ECO:0000256" key="8">
    <source>
        <dbReference type="ARBA" id="ARBA00022982"/>
    </source>
</evidence>
<keyword evidence="6 12" id="KW-0812">Transmembrane</keyword>
<feature type="transmembrane region" description="Helical" evidence="12">
    <location>
        <begin position="72"/>
        <end position="92"/>
    </location>
</feature>
<evidence type="ECO:0000256" key="4">
    <source>
        <dbReference type="ARBA" id="ARBA00022475"/>
    </source>
</evidence>
<dbReference type="InterPro" id="IPR002585">
    <property type="entry name" value="Cyt-d_ubiquinol_oxidase_su_1"/>
</dbReference>
<evidence type="ECO:0000256" key="10">
    <source>
        <dbReference type="ARBA" id="ARBA00023004"/>
    </source>
</evidence>
<evidence type="ECO:0000256" key="3">
    <source>
        <dbReference type="ARBA" id="ARBA00022448"/>
    </source>
</evidence>
<dbReference type="PANTHER" id="PTHR30365">
    <property type="entry name" value="CYTOCHROME D UBIQUINOL OXIDASE"/>
    <property type="match status" value="1"/>
</dbReference>
<protein>
    <submittedName>
        <fullName evidence="14">Cytochrome ubiquinol oxidase subunit I</fullName>
    </submittedName>
</protein>
<gene>
    <name evidence="14" type="ORF">Arub01_35940</name>
</gene>
<feature type="transmembrane region" description="Helical" evidence="12">
    <location>
        <begin position="379"/>
        <end position="399"/>
    </location>
</feature>
<dbReference type="GO" id="GO:0009055">
    <property type="term" value="F:electron transfer activity"/>
    <property type="evidence" value="ECO:0007669"/>
    <property type="project" value="UniProtKB-UniRule"/>
</dbReference>
<feature type="transmembrane region" description="Helical" evidence="12">
    <location>
        <begin position="208"/>
        <end position="231"/>
    </location>
</feature>
<keyword evidence="4 12" id="KW-1003">Cell membrane</keyword>
<keyword evidence="5 12" id="KW-0349">Heme</keyword>